<sequence length="630" mass="70836">MEQHHSHPYSCTHCACNNPILKILKEDIFHQKNYEALPKAEKKEEIQQELIIRGGIIRPMINGAVAKVDAIGIASGQVKVTGTVEEVNDYMTQHYPGFNQKILNDGQTLLPGLIEPHVHIVPTALMASWIDLSPFKGQDLIDQYGQDYIKLEVNKPINKPAESGDWYLGFGLDPALMAFDADGKALVTITNEWLDQVNDQYPLMVLSASMHTLYLNTLAMNAVYAENEARLQPIYGDAAGYISQTQGQLQEAEGMGPALKTIPKNQLADMLKQSFKHFSELFRHANERGITMLYDAGMNSHLKLLLNAYLLTHRRKVRVGAAFICDDSNIGDLQPYQQPQEYKDIYYGHVKVVSDGSNQGLTGYQSDPYICVSDVDYGIYNYPDDDYVDNGTFLSDKQPPVNAPNAYQKLITTVIDTNEWPLMVHANGNQAVDYAIQTFQAIPVDKIKGKRHRIEHCSLITDDQLDVMQQLEVSPSFLIGHVGYWGYAFQQVIFGDQKTQLLDRCKSALNRGMRITLHSDNQVSPLGPLRMMEQSITRKMEKDPNHEVLNSKECIGAEQALVAITYDAAWQCYADKWLGSLEADKFADFVILAQDPLSVTDPFMKLRNIPVLETWVGGRAVYQNLDQKQA</sequence>
<reference evidence="2 3" key="1">
    <citation type="submission" date="2024-04" db="EMBL/GenBank/DDBJ databases">
        <title>WGS of bacteria from Torrens River.</title>
        <authorList>
            <person name="Wyrsch E.R."/>
            <person name="Drigo B."/>
        </authorList>
    </citation>
    <scope>NUCLEOTIDE SEQUENCE [LARGE SCALE GENOMIC DNA]</scope>
    <source>
        <strain evidence="2 3">TWI391</strain>
    </source>
</reference>
<dbReference type="Gene3D" id="3.10.310.70">
    <property type="match status" value="1"/>
</dbReference>
<dbReference type="Pfam" id="PF07969">
    <property type="entry name" value="Amidohydro_3"/>
    <property type="match status" value="1"/>
</dbReference>
<evidence type="ECO:0000313" key="3">
    <source>
        <dbReference type="Proteomes" id="UP001409291"/>
    </source>
</evidence>
<dbReference type="InterPro" id="IPR011059">
    <property type="entry name" value="Metal-dep_hydrolase_composite"/>
</dbReference>
<organism evidence="2 3">
    <name type="scientific">Sphingobacterium kitahiroshimense</name>
    <dbReference type="NCBI Taxonomy" id="470446"/>
    <lineage>
        <taxon>Bacteria</taxon>
        <taxon>Pseudomonadati</taxon>
        <taxon>Bacteroidota</taxon>
        <taxon>Sphingobacteriia</taxon>
        <taxon>Sphingobacteriales</taxon>
        <taxon>Sphingobacteriaceae</taxon>
        <taxon>Sphingobacterium</taxon>
    </lineage>
</organism>
<accession>A0ABV0BZ01</accession>
<feature type="domain" description="Amidohydrolase 3" evidence="1">
    <location>
        <begin position="106"/>
        <end position="622"/>
    </location>
</feature>
<comment type="caution">
    <text evidence="2">The sequence shown here is derived from an EMBL/GenBank/DDBJ whole genome shotgun (WGS) entry which is preliminary data.</text>
</comment>
<dbReference type="RefSeq" id="WP_346582850.1">
    <property type="nucleotide sequence ID" value="NZ_JBDJNQ010000013.1"/>
</dbReference>
<proteinExistence type="predicted"/>
<dbReference type="Proteomes" id="UP001409291">
    <property type="component" value="Unassembled WGS sequence"/>
</dbReference>
<evidence type="ECO:0000313" key="2">
    <source>
        <dbReference type="EMBL" id="MEN5379994.1"/>
    </source>
</evidence>
<dbReference type="EMBL" id="JBDJNQ010000013">
    <property type="protein sequence ID" value="MEN5379994.1"/>
    <property type="molecule type" value="Genomic_DNA"/>
</dbReference>
<keyword evidence="3" id="KW-1185">Reference proteome</keyword>
<dbReference type="SUPFAM" id="SSF51556">
    <property type="entry name" value="Metallo-dependent hydrolases"/>
    <property type="match status" value="1"/>
</dbReference>
<protein>
    <submittedName>
        <fullName evidence="2">Amidohydrolase family protein</fullName>
    </submittedName>
</protein>
<evidence type="ECO:0000259" key="1">
    <source>
        <dbReference type="Pfam" id="PF07969"/>
    </source>
</evidence>
<dbReference type="PANTHER" id="PTHR22642">
    <property type="entry name" value="IMIDAZOLONEPROPIONASE"/>
    <property type="match status" value="1"/>
</dbReference>
<name>A0ABV0BZ01_9SPHI</name>
<dbReference type="Gene3D" id="3.20.20.140">
    <property type="entry name" value="Metal-dependent hydrolases"/>
    <property type="match status" value="1"/>
</dbReference>
<gene>
    <name evidence="2" type="ORF">ABE541_22190</name>
</gene>
<dbReference type="InterPro" id="IPR013108">
    <property type="entry name" value="Amidohydro_3"/>
</dbReference>
<dbReference type="Gene3D" id="2.30.40.10">
    <property type="entry name" value="Urease, subunit C, domain 1"/>
    <property type="match status" value="1"/>
</dbReference>
<dbReference type="SUPFAM" id="SSF51338">
    <property type="entry name" value="Composite domain of metallo-dependent hydrolases"/>
    <property type="match status" value="1"/>
</dbReference>
<dbReference type="InterPro" id="IPR032466">
    <property type="entry name" value="Metal_Hydrolase"/>
</dbReference>
<dbReference type="PANTHER" id="PTHR22642:SF2">
    <property type="entry name" value="PROTEIN LONG AFTER FAR-RED 3"/>
    <property type="match status" value="1"/>
</dbReference>